<evidence type="ECO:0000256" key="5">
    <source>
        <dbReference type="ARBA" id="ARBA00023136"/>
    </source>
</evidence>
<evidence type="ECO:0000256" key="4">
    <source>
        <dbReference type="ARBA" id="ARBA00022989"/>
    </source>
</evidence>
<dbReference type="OMA" id="LGEWYAE"/>
<organism evidence="8 9">
    <name type="scientific">Spizellomyces punctatus (strain DAOM BR117)</name>
    <dbReference type="NCBI Taxonomy" id="645134"/>
    <lineage>
        <taxon>Eukaryota</taxon>
        <taxon>Fungi</taxon>
        <taxon>Fungi incertae sedis</taxon>
        <taxon>Chytridiomycota</taxon>
        <taxon>Chytridiomycota incertae sedis</taxon>
        <taxon>Chytridiomycetes</taxon>
        <taxon>Spizellomycetales</taxon>
        <taxon>Spizellomycetaceae</taxon>
        <taxon>Spizellomyces</taxon>
    </lineage>
</organism>
<sequence>MLANILGLIAVALCWGFTNPFIKRGSKGLEDVTRQYKQSPWWKRQTAELYYLLTRWQYIIPLVINLSGSAVYYKTLGESDLSIAVPIANSLTLALTILAGVFLGEELGSKATMMGIALVFLGVMLCTTATLTSQ</sequence>
<proteinExistence type="inferred from homology"/>
<dbReference type="InterPro" id="IPR018908">
    <property type="entry name" value="TMEM234"/>
</dbReference>
<feature type="chain" id="PRO_5005540240" description="EamA domain-containing protein" evidence="7">
    <location>
        <begin position="17"/>
        <end position="134"/>
    </location>
</feature>
<evidence type="ECO:0000256" key="2">
    <source>
        <dbReference type="ARBA" id="ARBA00005977"/>
    </source>
</evidence>
<evidence type="ECO:0000256" key="1">
    <source>
        <dbReference type="ARBA" id="ARBA00004141"/>
    </source>
</evidence>
<evidence type="ECO:0008006" key="10">
    <source>
        <dbReference type="Google" id="ProtNLM"/>
    </source>
</evidence>
<keyword evidence="9" id="KW-1185">Reference proteome</keyword>
<evidence type="ECO:0000313" key="9">
    <source>
        <dbReference type="Proteomes" id="UP000053201"/>
    </source>
</evidence>
<dbReference type="OrthoDB" id="43458at2759"/>
<dbReference type="Gene3D" id="1.10.3730.20">
    <property type="match status" value="1"/>
</dbReference>
<protein>
    <recommendedName>
        <fullName evidence="10">EamA domain-containing protein</fullName>
    </recommendedName>
</protein>
<dbReference type="RefSeq" id="XP_016611956.1">
    <property type="nucleotide sequence ID" value="XM_016749690.1"/>
</dbReference>
<name>A0A0L0HS57_SPIPD</name>
<feature type="signal peptide" evidence="7">
    <location>
        <begin position="1"/>
        <end position="16"/>
    </location>
</feature>
<dbReference type="Pfam" id="PF10639">
    <property type="entry name" value="TMEM234"/>
    <property type="match status" value="1"/>
</dbReference>
<accession>A0A0L0HS57</accession>
<dbReference type="EMBL" id="KQ257451">
    <property type="protein sequence ID" value="KND03917.1"/>
    <property type="molecule type" value="Genomic_DNA"/>
</dbReference>
<dbReference type="AlphaFoldDB" id="A0A0L0HS57"/>
<dbReference type="InParanoid" id="A0A0L0HS57"/>
<keyword evidence="5 6" id="KW-0472">Membrane</keyword>
<keyword evidence="3 6" id="KW-0812">Transmembrane</keyword>
<dbReference type="GO" id="GO:0016020">
    <property type="term" value="C:membrane"/>
    <property type="evidence" value="ECO:0007669"/>
    <property type="project" value="UniProtKB-SubCell"/>
</dbReference>
<feature type="transmembrane region" description="Helical" evidence="6">
    <location>
        <begin position="111"/>
        <end position="131"/>
    </location>
</feature>
<evidence type="ECO:0000256" key="7">
    <source>
        <dbReference type="SAM" id="SignalP"/>
    </source>
</evidence>
<evidence type="ECO:0000313" key="8">
    <source>
        <dbReference type="EMBL" id="KND03917.1"/>
    </source>
</evidence>
<dbReference type="GeneID" id="27685036"/>
<dbReference type="Proteomes" id="UP000053201">
    <property type="component" value="Unassembled WGS sequence"/>
</dbReference>
<feature type="transmembrane region" description="Helical" evidence="6">
    <location>
        <begin position="83"/>
        <end position="104"/>
    </location>
</feature>
<keyword evidence="4 6" id="KW-1133">Transmembrane helix</keyword>
<comment type="similarity">
    <text evidence="2">Belongs to the TMEM234 family.</text>
</comment>
<evidence type="ECO:0000256" key="6">
    <source>
        <dbReference type="SAM" id="Phobius"/>
    </source>
</evidence>
<dbReference type="InterPro" id="IPR037185">
    <property type="entry name" value="EmrE-like"/>
</dbReference>
<comment type="subcellular location">
    <subcellularLocation>
        <location evidence="1">Membrane</location>
        <topology evidence="1">Multi-pass membrane protein</topology>
    </subcellularLocation>
</comment>
<dbReference type="VEuPathDB" id="FungiDB:SPPG_01368"/>
<evidence type="ECO:0000256" key="3">
    <source>
        <dbReference type="ARBA" id="ARBA00022692"/>
    </source>
</evidence>
<dbReference type="eggNOG" id="KOG4831">
    <property type="taxonomic scope" value="Eukaryota"/>
</dbReference>
<reference evidence="8 9" key="1">
    <citation type="submission" date="2009-08" db="EMBL/GenBank/DDBJ databases">
        <title>The Genome Sequence of Spizellomyces punctatus strain DAOM BR117.</title>
        <authorList>
            <consortium name="The Broad Institute Genome Sequencing Platform"/>
            <person name="Russ C."/>
            <person name="Cuomo C."/>
            <person name="Shea T."/>
            <person name="Young S.K."/>
            <person name="Zeng Q."/>
            <person name="Koehrsen M."/>
            <person name="Haas B."/>
            <person name="Borodovsky M."/>
            <person name="Guigo R."/>
            <person name="Alvarado L."/>
            <person name="Berlin A."/>
            <person name="Bochicchio J."/>
            <person name="Borenstein D."/>
            <person name="Chapman S."/>
            <person name="Chen Z."/>
            <person name="Engels R."/>
            <person name="Freedman E."/>
            <person name="Gellesch M."/>
            <person name="Goldberg J."/>
            <person name="Griggs A."/>
            <person name="Gujja S."/>
            <person name="Heiman D."/>
            <person name="Hepburn T."/>
            <person name="Howarth C."/>
            <person name="Jen D."/>
            <person name="Larson L."/>
            <person name="Lewis B."/>
            <person name="Mehta T."/>
            <person name="Park D."/>
            <person name="Pearson M."/>
            <person name="Roberts A."/>
            <person name="Saif S."/>
            <person name="Shenoy N."/>
            <person name="Sisk P."/>
            <person name="Stolte C."/>
            <person name="Sykes S."/>
            <person name="Thomson T."/>
            <person name="Walk T."/>
            <person name="White J."/>
            <person name="Yandava C."/>
            <person name="Burger G."/>
            <person name="Gray M.W."/>
            <person name="Holland P.W.H."/>
            <person name="King N."/>
            <person name="Lang F.B.F."/>
            <person name="Roger A.J."/>
            <person name="Ruiz-Trillo I."/>
            <person name="Lander E."/>
            <person name="Nusbaum C."/>
        </authorList>
    </citation>
    <scope>NUCLEOTIDE SEQUENCE [LARGE SCALE GENOMIC DNA]</scope>
    <source>
        <strain evidence="8 9">DAOM BR117</strain>
    </source>
</reference>
<dbReference type="PANTHER" id="PTHR28668">
    <property type="entry name" value="TRANSMEMBRANE PROTEIN 234"/>
    <property type="match status" value="1"/>
</dbReference>
<dbReference type="SUPFAM" id="SSF103481">
    <property type="entry name" value="Multidrug resistance efflux transporter EmrE"/>
    <property type="match status" value="1"/>
</dbReference>
<keyword evidence="7" id="KW-0732">Signal</keyword>
<dbReference type="PANTHER" id="PTHR28668:SF1">
    <property type="entry name" value="TRANSMEMBRANE PROTEIN 234"/>
    <property type="match status" value="1"/>
</dbReference>
<gene>
    <name evidence="8" type="ORF">SPPG_01368</name>
</gene>